<reference evidence="3" key="1">
    <citation type="submission" date="2019-12" db="UniProtKB">
        <authorList>
            <consortium name="WormBaseParasite"/>
        </authorList>
    </citation>
    <scope>IDENTIFICATION</scope>
</reference>
<dbReference type="WBParaSite" id="TMUE_2000006612.1">
    <property type="protein sequence ID" value="TMUE_2000006612.1"/>
    <property type="gene ID" value="WBGene00299657"/>
</dbReference>
<sequence>MMSCESPSADGRFLEMEISSSTAPRETRSSATLRCLNRHFSNSSMNHPQRHGAPSLLVSRCAETTPFKTATRFRSFLVCIDRRQLRGVVRLCVCIETASKEYCLISSNADRCALYSFLLTTHSGCELAVAYTRCKGDSKRSNNSRLSIGREMAHSGSEEE</sequence>
<evidence type="ECO:0000313" key="2">
    <source>
        <dbReference type="Proteomes" id="UP000046395"/>
    </source>
</evidence>
<dbReference type="Proteomes" id="UP000046395">
    <property type="component" value="Unassembled WGS sequence"/>
</dbReference>
<keyword evidence="2" id="KW-1185">Reference proteome</keyword>
<evidence type="ECO:0000256" key="1">
    <source>
        <dbReference type="SAM" id="MobiDB-lite"/>
    </source>
</evidence>
<accession>A0A5S6QIC9</accession>
<feature type="region of interest" description="Disordered" evidence="1">
    <location>
        <begin position="137"/>
        <end position="160"/>
    </location>
</feature>
<evidence type="ECO:0000313" key="3">
    <source>
        <dbReference type="WBParaSite" id="TMUE_2000006612.1"/>
    </source>
</evidence>
<name>A0A5S6QIC9_TRIMR</name>
<feature type="compositionally biased region" description="Basic and acidic residues" evidence="1">
    <location>
        <begin position="151"/>
        <end position="160"/>
    </location>
</feature>
<dbReference type="AlphaFoldDB" id="A0A5S6QIC9"/>
<organism evidence="2 3">
    <name type="scientific">Trichuris muris</name>
    <name type="common">Mouse whipworm</name>
    <dbReference type="NCBI Taxonomy" id="70415"/>
    <lineage>
        <taxon>Eukaryota</taxon>
        <taxon>Metazoa</taxon>
        <taxon>Ecdysozoa</taxon>
        <taxon>Nematoda</taxon>
        <taxon>Enoplea</taxon>
        <taxon>Dorylaimia</taxon>
        <taxon>Trichinellida</taxon>
        <taxon>Trichuridae</taxon>
        <taxon>Trichuris</taxon>
    </lineage>
</organism>
<protein>
    <submittedName>
        <fullName evidence="3">Apple domain-containing protein</fullName>
    </submittedName>
</protein>
<proteinExistence type="predicted"/>